<dbReference type="PANTHER" id="PTHR12705">
    <property type="entry name" value="ORIGIN RECOGNITION COMPLEX SUBUNIT 5"/>
    <property type="match status" value="1"/>
</dbReference>
<organism evidence="3">
    <name type="scientific">Strongyloides stercoralis</name>
    <name type="common">Threadworm</name>
    <dbReference type="NCBI Taxonomy" id="6248"/>
    <lineage>
        <taxon>Eukaryota</taxon>
        <taxon>Metazoa</taxon>
        <taxon>Ecdysozoa</taxon>
        <taxon>Nematoda</taxon>
        <taxon>Chromadorea</taxon>
        <taxon>Rhabditida</taxon>
        <taxon>Tylenchina</taxon>
        <taxon>Panagrolaimomorpha</taxon>
        <taxon>Strongyloidoidea</taxon>
        <taxon>Strongyloididae</taxon>
        <taxon>Strongyloides</taxon>
    </lineage>
</organism>
<feature type="domain" description="Origin recognition complex subunit 5 C-terminal" evidence="1">
    <location>
        <begin position="290"/>
        <end position="423"/>
    </location>
</feature>
<dbReference type="GO" id="GO:0005664">
    <property type="term" value="C:nuclear origin of replication recognition complex"/>
    <property type="evidence" value="ECO:0007669"/>
    <property type="project" value="TreeGrafter"/>
</dbReference>
<evidence type="ECO:0000259" key="1">
    <source>
        <dbReference type="Pfam" id="PF14630"/>
    </source>
</evidence>
<accession>A0A0K0DVZ2</accession>
<dbReference type="InterPro" id="IPR047088">
    <property type="entry name" value="ORC5_C"/>
</dbReference>
<reference evidence="3" key="1">
    <citation type="submission" date="2015-08" db="UniProtKB">
        <authorList>
            <consortium name="WormBaseParasite"/>
        </authorList>
    </citation>
    <scope>IDENTIFICATION</scope>
</reference>
<dbReference type="STRING" id="6248.A0A0K0DVZ2"/>
<dbReference type="GO" id="GO:0003688">
    <property type="term" value="F:DNA replication origin binding"/>
    <property type="evidence" value="ECO:0007669"/>
    <property type="project" value="TreeGrafter"/>
</dbReference>
<keyword evidence="2" id="KW-1185">Reference proteome</keyword>
<evidence type="ECO:0000313" key="2">
    <source>
        <dbReference type="Proteomes" id="UP000035681"/>
    </source>
</evidence>
<protein>
    <submittedName>
        <fullName evidence="3 4">Origin recognition complex subunit 5</fullName>
    </submittedName>
</protein>
<dbReference type="AlphaFoldDB" id="A0A0K0DVZ2"/>
<dbReference type="WBParaSite" id="SSTP_0000140900.1">
    <property type="protein sequence ID" value="SSTP_0000140900.1"/>
    <property type="gene ID" value="SSTP_0000140900"/>
</dbReference>
<dbReference type="GO" id="GO:0006270">
    <property type="term" value="P:DNA replication initiation"/>
    <property type="evidence" value="ECO:0007669"/>
    <property type="project" value="TreeGrafter"/>
</dbReference>
<dbReference type="PANTHER" id="PTHR12705:SF0">
    <property type="entry name" value="ORIGIN RECOGNITION COMPLEX SUBUNIT 5"/>
    <property type="match status" value="1"/>
</dbReference>
<proteinExistence type="predicted"/>
<name>A0A0K0DVZ2_STRER</name>
<evidence type="ECO:0000313" key="4">
    <source>
        <dbReference type="WBParaSite" id="TCONS_00008707.p1"/>
    </source>
</evidence>
<evidence type="ECO:0000313" key="3">
    <source>
        <dbReference type="WBParaSite" id="SSTP_0000140900.1"/>
    </source>
</evidence>
<dbReference type="Proteomes" id="UP000035681">
    <property type="component" value="Unplaced"/>
</dbReference>
<sequence length="429" mass="49756">MLRNIETITQSDEKDNISSFLLQTTRGLNHLHISGGISPKEDDILEYIRTFNGQNEGLCLEYKYIVKDINLVMFDGSVAFLFEEIFDDQNVGKLKNSANIIEFFNSKKFITKYYDEIIVLLLRNAEYLAEFGNSFLTNFFEIAKNTEIFVKIITVSKLSWHVISTRLGIKPSTMEIVLLPLDRSEMELYLLNSLCNFYEDKENFVLNYKRNELEKFVGIFLNNTYSYCRDYNILLFMAKKSLEELIIRNIGISGSKSKELQDINILIFNVLSSYYMGKQNNSENLKNINIPVVARYAIVAAYCASFNPPSSDKRFFVKQNVKQRKTMHDVKRDPKNSLHELGPKNFSIDRFRMIFSFLLSKQDEIDPLKIGITDILENLCNVGMLGRAMKQTNFDFAKYRSILTKEFVEKVGDSIDITLNNYLYDFASL</sequence>
<dbReference type="Pfam" id="PF14630">
    <property type="entry name" value="ORC5_C"/>
    <property type="match status" value="1"/>
</dbReference>
<dbReference type="InterPro" id="IPR020796">
    <property type="entry name" value="ORC5"/>
</dbReference>
<dbReference type="WBParaSite" id="TCONS_00008707.p1">
    <property type="protein sequence ID" value="TCONS_00008707.p1"/>
    <property type="gene ID" value="XLOC_006621"/>
</dbReference>